<proteinExistence type="predicted"/>
<feature type="transmembrane region" description="Helical" evidence="1">
    <location>
        <begin position="108"/>
        <end position="133"/>
    </location>
</feature>
<feature type="transmembrane region" description="Helical" evidence="1">
    <location>
        <begin position="172"/>
        <end position="194"/>
    </location>
</feature>
<gene>
    <name evidence="3" type="ORF">AMTR_s00315p00015330</name>
</gene>
<dbReference type="AlphaFoldDB" id="U5CY25"/>
<keyword evidence="1" id="KW-0812">Transmembrane</keyword>
<protein>
    <recommendedName>
        <fullName evidence="5">PGG domain-containing protein</fullName>
    </recommendedName>
</protein>
<feature type="transmembrane region" description="Helical" evidence="1">
    <location>
        <begin position="145"/>
        <end position="166"/>
    </location>
</feature>
<keyword evidence="2" id="KW-0732">Signal</keyword>
<evidence type="ECO:0000256" key="1">
    <source>
        <dbReference type="SAM" id="Phobius"/>
    </source>
</evidence>
<keyword evidence="4" id="KW-1185">Reference proteome</keyword>
<name>U5CY25_AMBTC</name>
<feature type="chain" id="PRO_5004658492" description="PGG domain-containing protein" evidence="2">
    <location>
        <begin position="25"/>
        <end position="204"/>
    </location>
</feature>
<sequence length="204" mass="23066">MASWIGRFLFSLLSLKEFFMRLWSFVTGNPEELPSGTQQTGAAPEPDVEVINNPLRTTRDLWESGSDTKTANDSELKCKDAISIATTFGAGSFLRSMILLPTNTTTRVYAIGTLLVIYLVIFLTAAEMLYLIFQVPPSPRAMKAIKFMVRFHLVLLVVVLFIEFYVHLPDKMLWTVGLACVVVLLSRFVVMSYWKTLLSKQRES</sequence>
<reference evidence="4" key="1">
    <citation type="journal article" date="2013" name="Science">
        <title>The Amborella genome and the evolution of flowering plants.</title>
        <authorList>
            <consortium name="Amborella Genome Project"/>
        </authorList>
    </citation>
    <scope>NUCLEOTIDE SEQUENCE [LARGE SCALE GENOMIC DNA]</scope>
</reference>
<evidence type="ECO:0000313" key="4">
    <source>
        <dbReference type="Proteomes" id="UP000017836"/>
    </source>
</evidence>
<organism evidence="3 4">
    <name type="scientific">Amborella trichopoda</name>
    <dbReference type="NCBI Taxonomy" id="13333"/>
    <lineage>
        <taxon>Eukaryota</taxon>
        <taxon>Viridiplantae</taxon>
        <taxon>Streptophyta</taxon>
        <taxon>Embryophyta</taxon>
        <taxon>Tracheophyta</taxon>
        <taxon>Spermatophyta</taxon>
        <taxon>Magnoliopsida</taxon>
        <taxon>Amborellales</taxon>
        <taxon>Amborellaceae</taxon>
        <taxon>Amborella</taxon>
    </lineage>
</organism>
<keyword evidence="1" id="KW-0472">Membrane</keyword>
<dbReference type="Proteomes" id="UP000017836">
    <property type="component" value="Unassembled WGS sequence"/>
</dbReference>
<evidence type="ECO:0000313" key="3">
    <source>
        <dbReference type="EMBL" id="ERN15049.1"/>
    </source>
</evidence>
<accession>U5CY25</accession>
<keyword evidence="1" id="KW-1133">Transmembrane helix</keyword>
<dbReference type="EMBL" id="KI392512">
    <property type="protein sequence ID" value="ERN15049.1"/>
    <property type="molecule type" value="Genomic_DNA"/>
</dbReference>
<evidence type="ECO:0008006" key="5">
    <source>
        <dbReference type="Google" id="ProtNLM"/>
    </source>
</evidence>
<dbReference type="HOGENOM" id="CLU_1246859_0_0_1"/>
<feature type="signal peptide" evidence="2">
    <location>
        <begin position="1"/>
        <end position="24"/>
    </location>
</feature>
<dbReference type="Gramene" id="ERN15049">
    <property type="protein sequence ID" value="ERN15049"/>
    <property type="gene ID" value="AMTR_s00315p00015330"/>
</dbReference>
<evidence type="ECO:0000256" key="2">
    <source>
        <dbReference type="SAM" id="SignalP"/>
    </source>
</evidence>